<reference evidence="3" key="5">
    <citation type="journal article" date="2021" name="G3 (Bethesda)">
        <title>Aegilops tauschii genome assembly Aet v5.0 features greater sequence contiguity and improved annotation.</title>
        <authorList>
            <person name="Wang L."/>
            <person name="Zhu T."/>
            <person name="Rodriguez J.C."/>
            <person name="Deal K.R."/>
            <person name="Dubcovsky J."/>
            <person name="McGuire P.E."/>
            <person name="Lux T."/>
            <person name="Spannagl M."/>
            <person name="Mayer K.F.X."/>
            <person name="Baldrich P."/>
            <person name="Meyers B.C."/>
            <person name="Huo N."/>
            <person name="Gu Y.Q."/>
            <person name="Zhou H."/>
            <person name="Devos K.M."/>
            <person name="Bennetzen J.L."/>
            <person name="Unver T."/>
            <person name="Budak H."/>
            <person name="Gulick P.J."/>
            <person name="Galiba G."/>
            <person name="Kalapos B."/>
            <person name="Nelson D.R."/>
            <person name="Li P."/>
            <person name="You F.M."/>
            <person name="Luo M.C."/>
            <person name="Dvorak J."/>
        </authorList>
    </citation>
    <scope>NUCLEOTIDE SEQUENCE [LARGE SCALE GENOMIC DNA]</scope>
    <source>
        <strain evidence="3">cv. AL8/78</strain>
    </source>
</reference>
<evidence type="ECO:0000313" key="4">
    <source>
        <dbReference type="Proteomes" id="UP000015105"/>
    </source>
</evidence>
<evidence type="ECO:0000259" key="2">
    <source>
        <dbReference type="PROSITE" id="PS50878"/>
    </source>
</evidence>
<accession>A0A453EUU2</accession>
<dbReference type="Pfam" id="PF00078">
    <property type="entry name" value="RVT_1"/>
    <property type="match status" value="1"/>
</dbReference>
<dbReference type="PANTHER" id="PTHR33116">
    <property type="entry name" value="REVERSE TRANSCRIPTASE ZINC-BINDING DOMAIN-CONTAINING PROTEIN-RELATED-RELATED"/>
    <property type="match status" value="1"/>
</dbReference>
<protein>
    <recommendedName>
        <fullName evidence="2">Reverse transcriptase domain-containing protein</fullName>
    </recommendedName>
</protein>
<reference evidence="4" key="1">
    <citation type="journal article" date="2014" name="Science">
        <title>Ancient hybridizations among the ancestral genomes of bread wheat.</title>
        <authorList>
            <consortium name="International Wheat Genome Sequencing Consortium,"/>
            <person name="Marcussen T."/>
            <person name="Sandve S.R."/>
            <person name="Heier L."/>
            <person name="Spannagl M."/>
            <person name="Pfeifer M."/>
            <person name="Jakobsen K.S."/>
            <person name="Wulff B.B."/>
            <person name="Steuernagel B."/>
            <person name="Mayer K.F."/>
            <person name="Olsen O.A."/>
        </authorList>
    </citation>
    <scope>NUCLEOTIDE SEQUENCE [LARGE SCALE GENOMIC DNA]</scope>
    <source>
        <strain evidence="4">cv. AL8/78</strain>
    </source>
</reference>
<dbReference type="PANTHER" id="PTHR33116:SF78">
    <property type="entry name" value="OS12G0587133 PROTEIN"/>
    <property type="match status" value="1"/>
</dbReference>
<feature type="domain" description="Reverse transcriptase" evidence="2">
    <location>
        <begin position="1"/>
        <end position="157"/>
    </location>
</feature>
<evidence type="ECO:0000256" key="1">
    <source>
        <dbReference type="SAM" id="MobiDB-lite"/>
    </source>
</evidence>
<feature type="region of interest" description="Disordered" evidence="1">
    <location>
        <begin position="1"/>
        <end position="21"/>
    </location>
</feature>
<reference evidence="3" key="4">
    <citation type="submission" date="2019-03" db="UniProtKB">
        <authorList>
            <consortium name="EnsemblPlants"/>
        </authorList>
    </citation>
    <scope>IDENTIFICATION</scope>
</reference>
<proteinExistence type="predicted"/>
<keyword evidence="4" id="KW-1185">Reference proteome</keyword>
<organism evidence="3 4">
    <name type="scientific">Aegilops tauschii subsp. strangulata</name>
    <name type="common">Goatgrass</name>
    <dbReference type="NCBI Taxonomy" id="200361"/>
    <lineage>
        <taxon>Eukaryota</taxon>
        <taxon>Viridiplantae</taxon>
        <taxon>Streptophyta</taxon>
        <taxon>Embryophyta</taxon>
        <taxon>Tracheophyta</taxon>
        <taxon>Spermatophyta</taxon>
        <taxon>Magnoliopsida</taxon>
        <taxon>Liliopsida</taxon>
        <taxon>Poales</taxon>
        <taxon>Poaceae</taxon>
        <taxon>BOP clade</taxon>
        <taxon>Pooideae</taxon>
        <taxon>Triticodae</taxon>
        <taxon>Triticeae</taxon>
        <taxon>Triticinae</taxon>
        <taxon>Aegilops</taxon>
    </lineage>
</organism>
<sequence length="233" mass="25580">MASGTDSLSGWRSSSSSASTKVLLNGSPGPPIWHRQGLRQGDPMSPQLFVLAVDTLGHLFKRATELGIIRQLLPSRSIPPISLYVDDVTLFCHPQPDDIEVVKAILQLFGRASGLHVNFAKSTATLIGCEDDTVMPVIESLGCPIVDLPITYLGIPLTIRRPTTAQLLPLLDKVAARLPIWKAWLMNRAGRLELVKLVLSAIPLHQLLVLAPPKRILRMLKRIQRGFLWAGRA</sequence>
<reference evidence="3" key="3">
    <citation type="journal article" date="2017" name="Nature">
        <title>Genome sequence of the progenitor of the wheat D genome Aegilops tauschii.</title>
        <authorList>
            <person name="Luo M.C."/>
            <person name="Gu Y.Q."/>
            <person name="Puiu D."/>
            <person name="Wang H."/>
            <person name="Twardziok S.O."/>
            <person name="Deal K.R."/>
            <person name="Huo N."/>
            <person name="Zhu T."/>
            <person name="Wang L."/>
            <person name="Wang Y."/>
            <person name="McGuire P.E."/>
            <person name="Liu S."/>
            <person name="Long H."/>
            <person name="Ramasamy R.K."/>
            <person name="Rodriguez J.C."/>
            <person name="Van S.L."/>
            <person name="Yuan L."/>
            <person name="Wang Z."/>
            <person name="Xia Z."/>
            <person name="Xiao L."/>
            <person name="Anderson O.D."/>
            <person name="Ouyang S."/>
            <person name="Liang Y."/>
            <person name="Zimin A.V."/>
            <person name="Pertea G."/>
            <person name="Qi P."/>
            <person name="Bennetzen J.L."/>
            <person name="Dai X."/>
            <person name="Dawson M.W."/>
            <person name="Muller H.G."/>
            <person name="Kugler K."/>
            <person name="Rivarola-Duarte L."/>
            <person name="Spannagl M."/>
            <person name="Mayer K.F.X."/>
            <person name="Lu F.H."/>
            <person name="Bevan M.W."/>
            <person name="Leroy P."/>
            <person name="Li P."/>
            <person name="You F.M."/>
            <person name="Sun Q."/>
            <person name="Liu Z."/>
            <person name="Lyons E."/>
            <person name="Wicker T."/>
            <person name="Salzberg S.L."/>
            <person name="Devos K.M."/>
            <person name="Dvorak J."/>
        </authorList>
    </citation>
    <scope>NUCLEOTIDE SEQUENCE [LARGE SCALE GENOMIC DNA]</scope>
    <source>
        <strain evidence="3">cv. AL8/78</strain>
    </source>
</reference>
<dbReference type="Gramene" id="AET3Gv20470100.3">
    <property type="protein sequence ID" value="AET3Gv20470100.3"/>
    <property type="gene ID" value="AET3Gv20470100"/>
</dbReference>
<dbReference type="InterPro" id="IPR000477">
    <property type="entry name" value="RT_dom"/>
</dbReference>
<evidence type="ECO:0000313" key="3">
    <source>
        <dbReference type="EnsemblPlants" id="AET3Gv20470100.3"/>
    </source>
</evidence>
<feature type="compositionally biased region" description="Low complexity" evidence="1">
    <location>
        <begin position="1"/>
        <end position="19"/>
    </location>
</feature>
<dbReference type="AlphaFoldDB" id="A0A453EUU2"/>
<name>A0A453EUU2_AEGTS</name>
<dbReference type="Proteomes" id="UP000015105">
    <property type="component" value="Chromosome 3D"/>
</dbReference>
<dbReference type="EnsemblPlants" id="AET3Gv20470100.3">
    <property type="protein sequence ID" value="AET3Gv20470100.3"/>
    <property type="gene ID" value="AET3Gv20470100"/>
</dbReference>
<reference evidence="4" key="2">
    <citation type="journal article" date="2017" name="Nat. Plants">
        <title>The Aegilops tauschii genome reveals multiple impacts of transposons.</title>
        <authorList>
            <person name="Zhao G."/>
            <person name="Zou C."/>
            <person name="Li K."/>
            <person name="Wang K."/>
            <person name="Li T."/>
            <person name="Gao L."/>
            <person name="Zhang X."/>
            <person name="Wang H."/>
            <person name="Yang Z."/>
            <person name="Liu X."/>
            <person name="Jiang W."/>
            <person name="Mao L."/>
            <person name="Kong X."/>
            <person name="Jiao Y."/>
            <person name="Jia J."/>
        </authorList>
    </citation>
    <scope>NUCLEOTIDE SEQUENCE [LARGE SCALE GENOMIC DNA]</scope>
    <source>
        <strain evidence="4">cv. AL8/78</strain>
    </source>
</reference>
<dbReference type="PROSITE" id="PS50878">
    <property type="entry name" value="RT_POL"/>
    <property type="match status" value="1"/>
</dbReference>